<dbReference type="SUPFAM" id="SSF53067">
    <property type="entry name" value="Actin-like ATPase domain"/>
    <property type="match status" value="1"/>
</dbReference>
<proteinExistence type="predicted"/>
<dbReference type="PROSITE" id="PS01125">
    <property type="entry name" value="ROK"/>
    <property type="match status" value="1"/>
</dbReference>
<dbReference type="CDD" id="cd24066">
    <property type="entry name" value="ASKHA_NBD_ROK_EcFRK-like"/>
    <property type="match status" value="1"/>
</dbReference>
<dbReference type="Gene3D" id="3.30.420.40">
    <property type="match status" value="2"/>
</dbReference>
<dbReference type="Pfam" id="PF00480">
    <property type="entry name" value="ROK"/>
    <property type="match status" value="1"/>
</dbReference>
<evidence type="ECO:0000313" key="1">
    <source>
        <dbReference type="EMBL" id="SVB90429.1"/>
    </source>
</evidence>
<dbReference type="InterPro" id="IPR049874">
    <property type="entry name" value="ROK_cs"/>
</dbReference>
<dbReference type="InterPro" id="IPR000600">
    <property type="entry name" value="ROK"/>
</dbReference>
<gene>
    <name evidence="1" type="ORF">METZ01_LOCUS243283</name>
</gene>
<dbReference type="GO" id="GO:0004396">
    <property type="term" value="F:hexokinase activity"/>
    <property type="evidence" value="ECO:0007669"/>
    <property type="project" value="TreeGrafter"/>
</dbReference>
<dbReference type="PANTHER" id="PTHR18964">
    <property type="entry name" value="ROK (REPRESSOR, ORF, KINASE) FAMILY"/>
    <property type="match status" value="1"/>
</dbReference>
<accession>A0A382HTC0</accession>
<reference evidence="1" key="1">
    <citation type="submission" date="2018-05" db="EMBL/GenBank/DDBJ databases">
        <authorList>
            <person name="Lanie J.A."/>
            <person name="Ng W.-L."/>
            <person name="Kazmierczak K.M."/>
            <person name="Andrzejewski T.M."/>
            <person name="Davidsen T.M."/>
            <person name="Wayne K.J."/>
            <person name="Tettelin H."/>
            <person name="Glass J.I."/>
            <person name="Rusch D."/>
            <person name="Podicherti R."/>
            <person name="Tsui H.-C.T."/>
            <person name="Winkler M.E."/>
        </authorList>
    </citation>
    <scope>NUCLEOTIDE SEQUENCE</scope>
</reference>
<dbReference type="InterPro" id="IPR043129">
    <property type="entry name" value="ATPase_NBD"/>
</dbReference>
<organism evidence="1">
    <name type="scientific">marine metagenome</name>
    <dbReference type="NCBI Taxonomy" id="408172"/>
    <lineage>
        <taxon>unclassified sequences</taxon>
        <taxon>metagenomes</taxon>
        <taxon>ecological metagenomes</taxon>
    </lineage>
</organism>
<dbReference type="EMBL" id="UINC01063129">
    <property type="protein sequence ID" value="SVB90429.1"/>
    <property type="molecule type" value="Genomic_DNA"/>
</dbReference>
<sequence>MSEVRIGIDLGGTKIEGIALASDGRTLLRQRVPTPRDDYDATVQAIVDLVNSIEHEVGSRGTVGIGTPGAVSPATGRIKNSNSTWVNGRALLEDLTSRLNRPLRLDNDANCFALSEALDGGGKGARVVFGVILGTGTGGGVIVDGRPLVGVNAIGGEWGHNPLPWPTPEEVPGPPCYCGQRGCLETFLSGPGLSRDYEADTGTWRSAPDIAKAAREDEPAATAALERYEDRLARGLATVINLIDPEIVVLGGGLSNLESLYARVPALWTAYVFSDRVDTQLVRPVHGDSSGVRGAAWLWERTV</sequence>
<name>A0A382HTC0_9ZZZZ</name>
<dbReference type="AlphaFoldDB" id="A0A382HTC0"/>
<protein>
    <recommendedName>
        <fullName evidence="2">Fructokinase</fullName>
    </recommendedName>
</protein>
<evidence type="ECO:0008006" key="2">
    <source>
        <dbReference type="Google" id="ProtNLM"/>
    </source>
</evidence>
<dbReference type="PANTHER" id="PTHR18964:SF174">
    <property type="entry name" value="D-ALLOSE KINASE-RELATED"/>
    <property type="match status" value="1"/>
</dbReference>